<dbReference type="PROSITE" id="PS00676">
    <property type="entry name" value="SIGMA54_INTERACT_2"/>
    <property type="match status" value="1"/>
</dbReference>
<dbReference type="Gene3D" id="3.30.450.40">
    <property type="match status" value="1"/>
</dbReference>
<gene>
    <name evidence="7" type="ORF">MW290_09600</name>
</gene>
<dbReference type="InterPro" id="IPR025662">
    <property type="entry name" value="Sigma_54_int_dom_ATP-bd_1"/>
</dbReference>
<dbReference type="PROSITE" id="PS50045">
    <property type="entry name" value="SIGMA54_INTERACT_4"/>
    <property type="match status" value="1"/>
</dbReference>
<dbReference type="InterPro" id="IPR027417">
    <property type="entry name" value="P-loop_NTPase"/>
</dbReference>
<dbReference type="Pfam" id="PF01590">
    <property type="entry name" value="GAF"/>
    <property type="match status" value="1"/>
</dbReference>
<evidence type="ECO:0000256" key="1">
    <source>
        <dbReference type="ARBA" id="ARBA00022741"/>
    </source>
</evidence>
<dbReference type="PANTHER" id="PTHR32071">
    <property type="entry name" value="TRANSCRIPTIONAL REGULATORY PROTEIN"/>
    <property type="match status" value="1"/>
</dbReference>
<dbReference type="RefSeq" id="WP_250194446.1">
    <property type="nucleotide sequence ID" value="NZ_CP097635.1"/>
</dbReference>
<dbReference type="SMART" id="SM00382">
    <property type="entry name" value="AAA"/>
    <property type="match status" value="1"/>
</dbReference>
<dbReference type="Proteomes" id="UP001056201">
    <property type="component" value="Chromosome 1"/>
</dbReference>
<accession>A0ABY4S2I6</accession>
<dbReference type="Pfam" id="PF25601">
    <property type="entry name" value="AAA_lid_14"/>
    <property type="match status" value="1"/>
</dbReference>
<organism evidence="7 8">
    <name type="scientific">Aquincola tertiaricarbonis</name>
    <dbReference type="NCBI Taxonomy" id="391953"/>
    <lineage>
        <taxon>Bacteria</taxon>
        <taxon>Pseudomonadati</taxon>
        <taxon>Pseudomonadota</taxon>
        <taxon>Betaproteobacteria</taxon>
        <taxon>Burkholderiales</taxon>
        <taxon>Sphaerotilaceae</taxon>
        <taxon>Aquincola</taxon>
    </lineage>
</organism>
<name>A0ABY4S2I6_AQUTE</name>
<dbReference type="EMBL" id="CP097635">
    <property type="protein sequence ID" value="URI06182.1"/>
    <property type="molecule type" value="Genomic_DNA"/>
</dbReference>
<dbReference type="CDD" id="cd00009">
    <property type="entry name" value="AAA"/>
    <property type="match status" value="1"/>
</dbReference>
<dbReference type="Gene3D" id="3.40.50.300">
    <property type="entry name" value="P-loop containing nucleotide triphosphate hydrolases"/>
    <property type="match status" value="1"/>
</dbReference>
<dbReference type="SUPFAM" id="SSF52540">
    <property type="entry name" value="P-loop containing nucleoside triphosphate hydrolases"/>
    <property type="match status" value="1"/>
</dbReference>
<dbReference type="Pfam" id="PF00158">
    <property type="entry name" value="Sigma54_activat"/>
    <property type="match status" value="1"/>
</dbReference>
<dbReference type="InterPro" id="IPR003593">
    <property type="entry name" value="AAA+_ATPase"/>
</dbReference>
<keyword evidence="8" id="KW-1185">Reference proteome</keyword>
<evidence type="ECO:0000313" key="7">
    <source>
        <dbReference type="EMBL" id="URI06182.1"/>
    </source>
</evidence>
<protein>
    <submittedName>
        <fullName evidence="7">Sigma-54-dependent Fis family transcriptional regulator</fullName>
    </submittedName>
</protein>
<proteinExistence type="predicted"/>
<dbReference type="InterPro" id="IPR002078">
    <property type="entry name" value="Sigma_54_int"/>
</dbReference>
<evidence type="ECO:0000256" key="3">
    <source>
        <dbReference type="ARBA" id="ARBA00023015"/>
    </source>
</evidence>
<reference evidence="7" key="1">
    <citation type="submission" date="2022-05" db="EMBL/GenBank/DDBJ databases">
        <title>An RpoN-dependent PEP-CTERM gene is involved in floc formation of an Aquincola tertiaricarbonis strain.</title>
        <authorList>
            <person name="Qiu D."/>
            <person name="Xia M."/>
        </authorList>
    </citation>
    <scope>NUCLEOTIDE SEQUENCE</scope>
    <source>
        <strain evidence="7">RN12</strain>
    </source>
</reference>
<keyword evidence="2" id="KW-0067">ATP-binding</keyword>
<sequence>MLEASGAWQEWQRAQCRAVLARRLPVAADDPPAEILDSWARCLQQGLDFERPLPLIVVEDADLRRRRERAGRVRQLALVELETLMQQIAGSSFLLAFADAEGVVLDRYADQRFVTSTAGEGIPAGSLWTERAAGTNGLGTALACGRPVAVNGPEHFFGQFSHIACTAAPIRDADGTVIGALDASCCFDSRQRHTQALVQMAAAHIENVLLAEQRRQHWVLALHPRPEFVGTLSAGLLAFDGEGRLSAFNGRAVGLLSGLAVQRGAAFEQLFNEPFDRFLGRLRAEGATRLRDAMNSVLAVACVQPGEPAAALPLVGSAGPAVVHARAQPTPSAPLSPEVGEDPAVLQAQALVAAAVRRQLPILIQGETGTGKELLARHAHQASGRSGAFVPVNCGAVPAELFEAELFGYVGGAFTGARRQGQAGLLASAQGGTLLLDEVGELPLPLQAALLRFLDDGLLRPVGGRQLQAVDVQVLAATHVDLEAAVAQGRFRADLLYRLNTVSVKLPPLRLRSDFDQVATRLLHTLQPDARLQPAALRRLAQHGWPGNFRELRACLARVLLTHPTGLIDAADVHAVLPPRPQASEHGPSQLQRGATEAVLAEFRRCGSVSRTARCLGISRTTVYRHLREAGLLAA</sequence>
<dbReference type="PROSITE" id="PS00675">
    <property type="entry name" value="SIGMA54_INTERACT_1"/>
    <property type="match status" value="1"/>
</dbReference>
<keyword evidence="5" id="KW-0804">Transcription</keyword>
<evidence type="ECO:0000256" key="4">
    <source>
        <dbReference type="ARBA" id="ARBA00023125"/>
    </source>
</evidence>
<dbReference type="InterPro" id="IPR029016">
    <property type="entry name" value="GAF-like_dom_sf"/>
</dbReference>
<dbReference type="InterPro" id="IPR025943">
    <property type="entry name" value="Sigma_54_int_dom_ATP-bd_2"/>
</dbReference>
<keyword evidence="4" id="KW-0238">DNA-binding</keyword>
<evidence type="ECO:0000259" key="6">
    <source>
        <dbReference type="PROSITE" id="PS50045"/>
    </source>
</evidence>
<feature type="domain" description="Sigma-54 factor interaction" evidence="6">
    <location>
        <begin position="338"/>
        <end position="561"/>
    </location>
</feature>
<keyword evidence="1" id="KW-0547">Nucleotide-binding</keyword>
<keyword evidence="3" id="KW-0805">Transcription regulation</keyword>
<dbReference type="InterPro" id="IPR058031">
    <property type="entry name" value="AAA_lid_NorR"/>
</dbReference>
<evidence type="ECO:0000256" key="2">
    <source>
        <dbReference type="ARBA" id="ARBA00022840"/>
    </source>
</evidence>
<dbReference type="SUPFAM" id="SSF55781">
    <property type="entry name" value="GAF domain-like"/>
    <property type="match status" value="1"/>
</dbReference>
<dbReference type="Gene3D" id="1.10.8.60">
    <property type="match status" value="1"/>
</dbReference>
<dbReference type="InterPro" id="IPR003018">
    <property type="entry name" value="GAF"/>
</dbReference>
<evidence type="ECO:0000256" key="5">
    <source>
        <dbReference type="ARBA" id="ARBA00023163"/>
    </source>
</evidence>
<evidence type="ECO:0000313" key="8">
    <source>
        <dbReference type="Proteomes" id="UP001056201"/>
    </source>
</evidence>